<feature type="region of interest" description="Disordered" evidence="1">
    <location>
        <begin position="60"/>
        <end position="84"/>
    </location>
</feature>
<protein>
    <submittedName>
        <fullName evidence="2">Uncharacterized protein</fullName>
    </submittedName>
</protein>
<evidence type="ECO:0000256" key="1">
    <source>
        <dbReference type="SAM" id="MobiDB-lite"/>
    </source>
</evidence>
<accession>A0ABP9NSZ0</accession>
<gene>
    <name evidence="2" type="ORF">GCM10023320_56760</name>
</gene>
<name>A0ABP9NSZ0_9PSEU</name>
<dbReference type="EMBL" id="BAABJO010000025">
    <property type="protein sequence ID" value="GAA5132311.1"/>
    <property type="molecule type" value="Genomic_DNA"/>
</dbReference>
<sequence length="84" mass="9029">MTSRFRLRILGQSNRTHVSGAWSGCRRRTFAVTATVISRGDQHLHHPSGQAVLPAALTSDGPAAQVSHVGGRGPRHHTGVLDDR</sequence>
<organism evidence="2 3">
    <name type="scientific">Pseudonocardia adelaidensis</name>
    <dbReference type="NCBI Taxonomy" id="648754"/>
    <lineage>
        <taxon>Bacteria</taxon>
        <taxon>Bacillati</taxon>
        <taxon>Actinomycetota</taxon>
        <taxon>Actinomycetes</taxon>
        <taxon>Pseudonocardiales</taxon>
        <taxon>Pseudonocardiaceae</taxon>
        <taxon>Pseudonocardia</taxon>
    </lineage>
</organism>
<evidence type="ECO:0000313" key="3">
    <source>
        <dbReference type="Proteomes" id="UP001500804"/>
    </source>
</evidence>
<proteinExistence type="predicted"/>
<reference evidence="3" key="1">
    <citation type="journal article" date="2019" name="Int. J. Syst. Evol. Microbiol.">
        <title>The Global Catalogue of Microorganisms (GCM) 10K type strain sequencing project: providing services to taxonomists for standard genome sequencing and annotation.</title>
        <authorList>
            <consortium name="The Broad Institute Genomics Platform"/>
            <consortium name="The Broad Institute Genome Sequencing Center for Infectious Disease"/>
            <person name="Wu L."/>
            <person name="Ma J."/>
        </authorList>
    </citation>
    <scope>NUCLEOTIDE SEQUENCE [LARGE SCALE GENOMIC DNA]</scope>
    <source>
        <strain evidence="3">JCM 18302</strain>
    </source>
</reference>
<comment type="caution">
    <text evidence="2">The sequence shown here is derived from an EMBL/GenBank/DDBJ whole genome shotgun (WGS) entry which is preliminary data.</text>
</comment>
<dbReference type="Proteomes" id="UP001500804">
    <property type="component" value="Unassembled WGS sequence"/>
</dbReference>
<evidence type="ECO:0000313" key="2">
    <source>
        <dbReference type="EMBL" id="GAA5132311.1"/>
    </source>
</evidence>
<keyword evidence="3" id="KW-1185">Reference proteome</keyword>